<dbReference type="Gene3D" id="3.40.50.1000">
    <property type="entry name" value="HAD superfamily/HAD-like"/>
    <property type="match status" value="1"/>
</dbReference>
<dbReference type="InterPro" id="IPR023214">
    <property type="entry name" value="HAD_sf"/>
</dbReference>
<sequence length="313" mass="35739">MFASGAQATATTVRDVSRDFRTAVGSFGERSQPMNLGQAEHVDLDRCDQDFKNNDPRRETNERTINDASVGTRPPRVHWRQRTLRTWLRPLHPKRLCIAVDVDEVLAFFVPALCDFHNERYGTKLTTADFQSYRFAEVWGGTDSEAIHKVHEFFRTPAFQELVPVPGAKQVLQSRLDRFRFVVVTSRQLVIERETRAWLDRNFGGIFEQVYFGNQWTLNHSHTGTSGAGLQKSQPFGGQGRRRRKADICRACGAMMLIDDLPHNLQDCQQTGLFGVLFDFQGQYGWSKSSSMNSDDVTVVHNWEQVGQLLDQL</sequence>
<dbReference type="AlphaFoldDB" id="A0A7J7IMQ5"/>
<reference evidence="3 4" key="1">
    <citation type="journal article" date="2020" name="J. Phycol.">
        <title>Comparative genome analysis reveals Cyanidiococcus gen. nov., a new extremophilic red algal genus sister to Cyanidioschyzon (Cyanidioschyzonaceae, Rhodophyta).</title>
        <authorList>
            <person name="Liu S.-L."/>
            <person name="Chiang Y.-R."/>
            <person name="Yoon H.S."/>
            <person name="Fu H.-Y."/>
        </authorList>
    </citation>
    <scope>NUCLEOTIDE SEQUENCE [LARGE SCALE GENOMIC DNA]</scope>
    <source>
        <strain evidence="3 4">THAL066</strain>
    </source>
</reference>
<comment type="caution">
    <text evidence="3">The sequence shown here is derived from an EMBL/GenBank/DDBJ whole genome shotgun (WGS) entry which is preliminary data.</text>
</comment>
<proteinExistence type="predicted"/>
<dbReference type="Pfam" id="PF06941">
    <property type="entry name" value="NT5C"/>
    <property type="match status" value="1"/>
</dbReference>
<feature type="active site" description="Nucleophile" evidence="1">
    <location>
        <position position="101"/>
    </location>
</feature>
<name>A0A7J7IMQ5_9RHOD</name>
<dbReference type="EMBL" id="VWRR01000003">
    <property type="protein sequence ID" value="KAF6004383.1"/>
    <property type="molecule type" value="Genomic_DNA"/>
</dbReference>
<dbReference type="SUPFAM" id="SSF56784">
    <property type="entry name" value="HAD-like"/>
    <property type="match status" value="1"/>
</dbReference>
<dbReference type="InterPro" id="IPR036412">
    <property type="entry name" value="HAD-like_sf"/>
</dbReference>
<protein>
    <submittedName>
        <fullName evidence="3">Uncharacterized protein</fullName>
    </submittedName>
</protein>
<feature type="compositionally biased region" description="Basic and acidic residues" evidence="2">
    <location>
        <begin position="48"/>
        <end position="65"/>
    </location>
</feature>
<evidence type="ECO:0000313" key="3">
    <source>
        <dbReference type="EMBL" id="KAF6004383.1"/>
    </source>
</evidence>
<gene>
    <name evidence="3" type="ORF">F1559_001248</name>
</gene>
<dbReference type="Proteomes" id="UP000530660">
    <property type="component" value="Unassembled WGS sequence"/>
</dbReference>
<dbReference type="GO" id="GO:0009264">
    <property type="term" value="P:deoxyribonucleotide catabolic process"/>
    <property type="evidence" value="ECO:0007669"/>
    <property type="project" value="InterPro"/>
</dbReference>
<evidence type="ECO:0000313" key="4">
    <source>
        <dbReference type="Proteomes" id="UP000530660"/>
    </source>
</evidence>
<feature type="active site" description="Proton donor" evidence="1">
    <location>
        <position position="103"/>
    </location>
</feature>
<dbReference type="PANTHER" id="PTHR35134">
    <property type="entry name" value="NUCLEOTIDASE YQFW-RELATED"/>
    <property type="match status" value="1"/>
</dbReference>
<dbReference type="InterPro" id="IPR052419">
    <property type="entry name" value="5_3-deoxyribonucleotidase-like"/>
</dbReference>
<evidence type="ECO:0000256" key="1">
    <source>
        <dbReference type="PIRSR" id="PIRSR610708-1"/>
    </source>
</evidence>
<organism evidence="3 4">
    <name type="scientific">Cyanidiococcus yangmingshanensis</name>
    <dbReference type="NCBI Taxonomy" id="2690220"/>
    <lineage>
        <taxon>Eukaryota</taxon>
        <taxon>Rhodophyta</taxon>
        <taxon>Bangiophyceae</taxon>
        <taxon>Cyanidiales</taxon>
        <taxon>Cyanidiaceae</taxon>
        <taxon>Cyanidiococcus</taxon>
    </lineage>
</organism>
<accession>A0A7J7IMQ5</accession>
<evidence type="ECO:0000256" key="2">
    <source>
        <dbReference type="SAM" id="MobiDB-lite"/>
    </source>
</evidence>
<dbReference type="OrthoDB" id="10248475at2759"/>
<feature type="region of interest" description="Disordered" evidence="2">
    <location>
        <begin position="48"/>
        <end position="74"/>
    </location>
</feature>
<dbReference type="GO" id="GO:0008253">
    <property type="term" value="F:5'-nucleotidase activity"/>
    <property type="evidence" value="ECO:0007669"/>
    <property type="project" value="InterPro"/>
</dbReference>
<keyword evidence="4" id="KW-1185">Reference proteome</keyword>
<dbReference type="PANTHER" id="PTHR35134:SF2">
    <property type="entry name" value="NUCLEOTIDASE YQFW-RELATED"/>
    <property type="match status" value="1"/>
</dbReference>
<dbReference type="InterPro" id="IPR010708">
    <property type="entry name" value="5'(3')-deoxyribonucleotidase"/>
</dbReference>